<dbReference type="Pfam" id="PF00005">
    <property type="entry name" value="ABC_tran"/>
    <property type="match status" value="1"/>
</dbReference>
<dbReference type="EMBL" id="JBHTKK010000009">
    <property type="protein sequence ID" value="MFD1066136.1"/>
    <property type="molecule type" value="Genomic_DNA"/>
</dbReference>
<dbReference type="PROSITE" id="PS00211">
    <property type="entry name" value="ABC_TRANSPORTER_1"/>
    <property type="match status" value="1"/>
</dbReference>
<proteinExistence type="inferred from homology"/>
<comment type="subcellular location">
    <subcellularLocation>
        <location evidence="8">Cell inner membrane</location>
        <topology evidence="8">Peripheral membrane protein</topology>
    </subcellularLocation>
</comment>
<dbReference type="PROSITE" id="PS50893">
    <property type="entry name" value="ABC_TRANSPORTER_2"/>
    <property type="match status" value="1"/>
</dbReference>
<keyword evidence="6 7" id="KW-0129">CBS domain</keyword>
<keyword evidence="8" id="KW-0472">Membrane</keyword>
<comment type="caution">
    <text evidence="11">The sequence shown here is derived from an EMBL/GenBank/DDBJ whole genome shotgun (WGS) entry which is preliminary data.</text>
</comment>
<dbReference type="InterPro" id="IPR003593">
    <property type="entry name" value="AAA+_ATPase"/>
</dbReference>
<accession>A0ABW3NES3</accession>
<comment type="catalytic activity">
    <reaction evidence="8">
        <text>a quaternary ammonium(out) + ATP + H2O = a quaternary ammonium(in) + ADP + phosphate + H(+)</text>
        <dbReference type="Rhea" id="RHEA:11036"/>
        <dbReference type="ChEBI" id="CHEBI:15377"/>
        <dbReference type="ChEBI" id="CHEBI:15378"/>
        <dbReference type="ChEBI" id="CHEBI:30616"/>
        <dbReference type="ChEBI" id="CHEBI:35267"/>
        <dbReference type="ChEBI" id="CHEBI:43474"/>
        <dbReference type="ChEBI" id="CHEBI:456216"/>
    </reaction>
</comment>
<evidence type="ECO:0000313" key="11">
    <source>
        <dbReference type="EMBL" id="MFD1066136.1"/>
    </source>
</evidence>
<evidence type="ECO:0000256" key="4">
    <source>
        <dbReference type="ARBA" id="ARBA00022741"/>
    </source>
</evidence>
<keyword evidence="4 8" id="KW-0547">Nucleotide-binding</keyword>
<keyword evidence="8" id="KW-1003">Cell membrane</keyword>
<evidence type="ECO:0000256" key="8">
    <source>
        <dbReference type="RuleBase" id="RU369116"/>
    </source>
</evidence>
<dbReference type="InterPro" id="IPR046342">
    <property type="entry name" value="CBS_dom_sf"/>
</dbReference>
<gene>
    <name evidence="11" type="ORF">ACFQ19_08875</name>
</gene>
<dbReference type="InterPro" id="IPR005892">
    <property type="entry name" value="Gly-betaine_transp_ATP-bd"/>
</dbReference>
<evidence type="ECO:0000259" key="10">
    <source>
        <dbReference type="PROSITE" id="PS51371"/>
    </source>
</evidence>
<dbReference type="PANTHER" id="PTHR43117:SF3">
    <property type="entry name" value="CHOLINE TRANSPORT ATP-BINDING PROTEIN OPUBA"/>
    <property type="match status" value="1"/>
</dbReference>
<keyword evidence="12" id="KW-1185">Reference proteome</keyword>
<dbReference type="CDD" id="cd04583">
    <property type="entry name" value="CBS_pair_ABC_OpuCA_assoc"/>
    <property type="match status" value="1"/>
</dbReference>
<dbReference type="SUPFAM" id="SSF54631">
    <property type="entry name" value="CBS-domain pair"/>
    <property type="match status" value="1"/>
</dbReference>
<evidence type="ECO:0000256" key="1">
    <source>
        <dbReference type="ARBA" id="ARBA00005417"/>
    </source>
</evidence>
<comment type="subunit">
    <text evidence="8">The complex is probably composed of two ATP-binding proteins, two transmembrane proteins and a solute-binding protein.</text>
</comment>
<evidence type="ECO:0000256" key="3">
    <source>
        <dbReference type="ARBA" id="ARBA00022737"/>
    </source>
</evidence>
<dbReference type="PANTHER" id="PTHR43117">
    <property type="entry name" value="OSMOPROTECTANT IMPORT ATP-BINDING PROTEIN OSMV"/>
    <property type="match status" value="1"/>
</dbReference>
<reference evidence="12" key="1">
    <citation type="journal article" date="2019" name="Int. J. Syst. Evol. Microbiol.">
        <title>The Global Catalogue of Microorganisms (GCM) 10K type strain sequencing project: providing services to taxonomists for standard genome sequencing and annotation.</title>
        <authorList>
            <consortium name="The Broad Institute Genomics Platform"/>
            <consortium name="The Broad Institute Genome Sequencing Center for Infectious Disease"/>
            <person name="Wu L."/>
            <person name="Ma J."/>
        </authorList>
    </citation>
    <scope>NUCLEOTIDE SEQUENCE [LARGE SCALE GENOMIC DNA]</scope>
    <source>
        <strain evidence="12">CCUG 56608</strain>
    </source>
</reference>
<dbReference type="RefSeq" id="WP_379591720.1">
    <property type="nucleotide sequence ID" value="NZ_JBHTKK010000009.1"/>
</dbReference>
<keyword evidence="2 8" id="KW-0813">Transport</keyword>
<comment type="similarity">
    <text evidence="1 8">Belongs to the ABC transporter superfamily.</text>
</comment>
<feature type="domain" description="CBS" evidence="10">
    <location>
        <begin position="256"/>
        <end position="315"/>
    </location>
</feature>
<dbReference type="PROSITE" id="PS51371">
    <property type="entry name" value="CBS"/>
    <property type="match status" value="2"/>
</dbReference>
<dbReference type="EC" id="7.6.2.9" evidence="8"/>
<organism evidence="11 12">
    <name type="scientific">Oceanobacillus locisalsi</name>
    <dbReference type="NCBI Taxonomy" id="546107"/>
    <lineage>
        <taxon>Bacteria</taxon>
        <taxon>Bacillati</taxon>
        <taxon>Bacillota</taxon>
        <taxon>Bacilli</taxon>
        <taxon>Bacillales</taxon>
        <taxon>Bacillaceae</taxon>
        <taxon>Oceanobacillus</taxon>
    </lineage>
</organism>
<dbReference type="NCBIfam" id="TIGR01186">
    <property type="entry name" value="proV"/>
    <property type="match status" value="1"/>
</dbReference>
<protein>
    <recommendedName>
        <fullName evidence="8">Quaternary amine transport ATP-binding protein</fullName>
        <ecNumber evidence="8">7.6.2.9</ecNumber>
    </recommendedName>
</protein>
<dbReference type="SUPFAM" id="SSF52540">
    <property type="entry name" value="P-loop containing nucleoside triphosphate hydrolases"/>
    <property type="match status" value="1"/>
</dbReference>
<dbReference type="InterPro" id="IPR000644">
    <property type="entry name" value="CBS_dom"/>
</dbReference>
<keyword evidence="8" id="KW-0997">Cell inner membrane</keyword>
<dbReference type="GO" id="GO:0005524">
    <property type="term" value="F:ATP binding"/>
    <property type="evidence" value="ECO:0007669"/>
    <property type="project" value="UniProtKB-KW"/>
</dbReference>
<evidence type="ECO:0000256" key="2">
    <source>
        <dbReference type="ARBA" id="ARBA00022448"/>
    </source>
</evidence>
<feature type="domain" description="ABC transporter" evidence="9">
    <location>
        <begin position="2"/>
        <end position="237"/>
    </location>
</feature>
<dbReference type="SMART" id="SM00382">
    <property type="entry name" value="AAA"/>
    <property type="match status" value="1"/>
</dbReference>
<dbReference type="InterPro" id="IPR003439">
    <property type="entry name" value="ABC_transporter-like_ATP-bd"/>
</dbReference>
<dbReference type="Gene3D" id="3.40.50.300">
    <property type="entry name" value="P-loop containing nucleotide triphosphate hydrolases"/>
    <property type="match status" value="1"/>
</dbReference>
<evidence type="ECO:0000313" key="12">
    <source>
        <dbReference type="Proteomes" id="UP001597041"/>
    </source>
</evidence>
<dbReference type="InterPro" id="IPR017871">
    <property type="entry name" value="ABC_transporter-like_CS"/>
</dbReference>
<dbReference type="SMART" id="SM00116">
    <property type="entry name" value="CBS"/>
    <property type="match status" value="2"/>
</dbReference>
<keyword evidence="3" id="KW-0677">Repeat</keyword>
<dbReference type="InterPro" id="IPR027417">
    <property type="entry name" value="P-loop_NTPase"/>
</dbReference>
<name>A0ABW3NES3_9BACI</name>
<dbReference type="CDD" id="cd03295">
    <property type="entry name" value="ABC_OpuCA_Osmoprotection"/>
    <property type="match status" value="1"/>
</dbReference>
<dbReference type="Gene3D" id="3.10.580.10">
    <property type="entry name" value="CBS-domain"/>
    <property type="match status" value="1"/>
</dbReference>
<evidence type="ECO:0000256" key="5">
    <source>
        <dbReference type="ARBA" id="ARBA00022840"/>
    </source>
</evidence>
<feature type="domain" description="CBS" evidence="10">
    <location>
        <begin position="316"/>
        <end position="374"/>
    </location>
</feature>
<dbReference type="Proteomes" id="UP001597041">
    <property type="component" value="Unassembled WGS sequence"/>
</dbReference>
<evidence type="ECO:0000256" key="7">
    <source>
        <dbReference type="PROSITE-ProRule" id="PRU00703"/>
    </source>
</evidence>
<dbReference type="Pfam" id="PF00571">
    <property type="entry name" value="CBS"/>
    <property type="match status" value="2"/>
</dbReference>
<keyword evidence="5 8" id="KW-0067">ATP-binding</keyword>
<sequence length="383" mass="43441">MLEFKEVTKKFDGNDTPSVHNLNLNVERGEFVVFIGPSGCGKTTTMKMINRLIEPTSGEILIDGTNILEQDAVQLRRSIGYVIQQIGLMPHMTVGENISLVGSLLKWNKEKQQERAKELISLVNLPEDYLDRYPHELSGGQQQRIGVLRALATNPPLILMDEPFGALDPITRDSLQEEFKKLQKEMNKTIVFVTHDMDEAIKLADKIVIMNQGKIVQVGTPDDILRHPATEFVEDFIGKDRLLESRPEITFVEQIMYPDPITIDEESSLRDAIQRMHANRVDSLLVVDESGILKGYIDIEMVDSNYKKKNHVYEVMDTVKYAVDKNSLLQDTMHRMLRRGTAYVPVITEEQRLVGIVTRAALADMVYNTIWGDESKEAGIIES</sequence>
<evidence type="ECO:0000259" key="9">
    <source>
        <dbReference type="PROSITE" id="PS50893"/>
    </source>
</evidence>
<evidence type="ECO:0000256" key="6">
    <source>
        <dbReference type="ARBA" id="ARBA00023122"/>
    </source>
</evidence>